<dbReference type="RefSeq" id="WP_089212621.1">
    <property type="nucleotide sequence ID" value="NZ_FZOD01000070.1"/>
</dbReference>
<dbReference type="Proteomes" id="UP000198282">
    <property type="component" value="Unassembled WGS sequence"/>
</dbReference>
<evidence type="ECO:0000259" key="8">
    <source>
        <dbReference type="PROSITE" id="PS50928"/>
    </source>
</evidence>
<name>A0A239NUP9_9ACTN</name>
<dbReference type="GO" id="GO:0005886">
    <property type="term" value="C:plasma membrane"/>
    <property type="evidence" value="ECO:0007669"/>
    <property type="project" value="UniProtKB-SubCell"/>
</dbReference>
<gene>
    <name evidence="9" type="ORF">SAMN05216276_107029</name>
</gene>
<accession>A0A239NUP9</accession>
<keyword evidence="5 7" id="KW-1133">Transmembrane helix</keyword>
<keyword evidence="3" id="KW-1003">Cell membrane</keyword>
<protein>
    <submittedName>
        <fullName evidence="9">Sulfonate transport system permease protein</fullName>
    </submittedName>
</protein>
<feature type="transmembrane region" description="Helical" evidence="7">
    <location>
        <begin position="146"/>
        <end position="168"/>
    </location>
</feature>
<keyword evidence="10" id="KW-1185">Reference proteome</keyword>
<feature type="transmembrane region" description="Helical" evidence="7">
    <location>
        <begin position="241"/>
        <end position="263"/>
    </location>
</feature>
<dbReference type="SUPFAM" id="SSF161098">
    <property type="entry name" value="MetI-like"/>
    <property type="match status" value="1"/>
</dbReference>
<dbReference type="GO" id="GO:0042918">
    <property type="term" value="P:alkanesulfonate transmembrane transport"/>
    <property type="evidence" value="ECO:0007669"/>
    <property type="project" value="UniProtKB-ARBA"/>
</dbReference>
<dbReference type="PROSITE" id="PS50928">
    <property type="entry name" value="ABC_TM1"/>
    <property type="match status" value="1"/>
</dbReference>
<feature type="transmembrane region" description="Helical" evidence="7">
    <location>
        <begin position="87"/>
        <end position="108"/>
    </location>
</feature>
<keyword evidence="2 7" id="KW-0813">Transport</keyword>
<dbReference type="Pfam" id="PF00528">
    <property type="entry name" value="BPD_transp_1"/>
    <property type="match status" value="1"/>
</dbReference>
<comment type="similarity">
    <text evidence="7">Belongs to the binding-protein-dependent transport system permease family.</text>
</comment>
<dbReference type="InterPro" id="IPR035906">
    <property type="entry name" value="MetI-like_sf"/>
</dbReference>
<dbReference type="InterPro" id="IPR000515">
    <property type="entry name" value="MetI-like"/>
</dbReference>
<feature type="domain" description="ABC transmembrane type-1" evidence="8">
    <location>
        <begin position="76"/>
        <end position="260"/>
    </location>
</feature>
<evidence type="ECO:0000256" key="1">
    <source>
        <dbReference type="ARBA" id="ARBA00004651"/>
    </source>
</evidence>
<evidence type="ECO:0000313" key="10">
    <source>
        <dbReference type="Proteomes" id="UP000198282"/>
    </source>
</evidence>
<evidence type="ECO:0000256" key="6">
    <source>
        <dbReference type="ARBA" id="ARBA00023136"/>
    </source>
</evidence>
<evidence type="ECO:0000256" key="7">
    <source>
        <dbReference type="RuleBase" id="RU363032"/>
    </source>
</evidence>
<dbReference type="PANTHER" id="PTHR30151">
    <property type="entry name" value="ALKANE SULFONATE ABC TRANSPORTER-RELATED, MEMBRANE SUBUNIT"/>
    <property type="match status" value="1"/>
</dbReference>
<dbReference type="OrthoDB" id="7274389at2"/>
<feature type="transmembrane region" description="Helical" evidence="7">
    <location>
        <begin position="26"/>
        <end position="46"/>
    </location>
</feature>
<evidence type="ECO:0000313" key="9">
    <source>
        <dbReference type="EMBL" id="SNT58651.1"/>
    </source>
</evidence>
<proteinExistence type="inferred from homology"/>
<dbReference type="EMBL" id="FZOD01000070">
    <property type="protein sequence ID" value="SNT58651.1"/>
    <property type="molecule type" value="Genomic_DNA"/>
</dbReference>
<sequence length="272" mass="28433">MTAGTERKPVIATPERVRGKPGFPRLGGVALGVLVPLAVLAAWQLATAAEIFTPSQLPQPLSVLSALGELVRRGELWQHIAISVQRVLIGFGAGAVAGLAGGVLVGLYRPVRGLLAPSIAALRAVPSLAWVPLLVLWLGIGEGPKIVLVAIGAFFPVYTTVSSALAHVDPHLVEAGRAYGLRGLELLTRIQLPSAAPAVFAGLRLGLAQGWLFLVAAELIASSKGLGFLLIDSQNTGRTDILLLAILLLALFGKTADAVLGLVERRAVRNRF</sequence>
<feature type="transmembrane region" description="Helical" evidence="7">
    <location>
        <begin position="198"/>
        <end position="221"/>
    </location>
</feature>
<dbReference type="Gene3D" id="1.10.3720.10">
    <property type="entry name" value="MetI-like"/>
    <property type="match status" value="1"/>
</dbReference>
<dbReference type="CDD" id="cd06261">
    <property type="entry name" value="TM_PBP2"/>
    <property type="match status" value="1"/>
</dbReference>
<dbReference type="PANTHER" id="PTHR30151:SF39">
    <property type="entry name" value="ABC TRANSPORTER PERMEASE PROTEIN"/>
    <property type="match status" value="1"/>
</dbReference>
<evidence type="ECO:0000256" key="4">
    <source>
        <dbReference type="ARBA" id="ARBA00022692"/>
    </source>
</evidence>
<evidence type="ECO:0000256" key="2">
    <source>
        <dbReference type="ARBA" id="ARBA00022448"/>
    </source>
</evidence>
<dbReference type="FunFam" id="1.10.3720.10:FF:000003">
    <property type="entry name" value="Aliphatic sulfonate ABC transporter permease"/>
    <property type="match status" value="1"/>
</dbReference>
<evidence type="ECO:0000256" key="3">
    <source>
        <dbReference type="ARBA" id="ARBA00022475"/>
    </source>
</evidence>
<reference evidence="9 10" key="1">
    <citation type="submission" date="2017-06" db="EMBL/GenBank/DDBJ databases">
        <authorList>
            <person name="Kim H.J."/>
            <person name="Triplett B.A."/>
        </authorList>
    </citation>
    <scope>NUCLEOTIDE SEQUENCE [LARGE SCALE GENOMIC DNA]</scope>
    <source>
        <strain evidence="9 10">CGMCC 4.2132</strain>
    </source>
</reference>
<dbReference type="AlphaFoldDB" id="A0A239NUP9"/>
<organism evidence="9 10">
    <name type="scientific">Streptosporangium subroseum</name>
    <dbReference type="NCBI Taxonomy" id="106412"/>
    <lineage>
        <taxon>Bacteria</taxon>
        <taxon>Bacillati</taxon>
        <taxon>Actinomycetota</taxon>
        <taxon>Actinomycetes</taxon>
        <taxon>Streptosporangiales</taxon>
        <taxon>Streptosporangiaceae</taxon>
        <taxon>Streptosporangium</taxon>
    </lineage>
</organism>
<keyword evidence="6 7" id="KW-0472">Membrane</keyword>
<feature type="transmembrane region" description="Helical" evidence="7">
    <location>
        <begin position="120"/>
        <end position="140"/>
    </location>
</feature>
<keyword evidence="4 7" id="KW-0812">Transmembrane</keyword>
<comment type="subcellular location">
    <subcellularLocation>
        <location evidence="1 7">Cell membrane</location>
        <topology evidence="1 7">Multi-pass membrane protein</topology>
    </subcellularLocation>
</comment>
<dbReference type="GO" id="GO:0010438">
    <property type="term" value="P:cellular response to sulfur starvation"/>
    <property type="evidence" value="ECO:0007669"/>
    <property type="project" value="TreeGrafter"/>
</dbReference>
<evidence type="ECO:0000256" key="5">
    <source>
        <dbReference type="ARBA" id="ARBA00022989"/>
    </source>
</evidence>